<gene>
    <name evidence="1" type="ORF">THSYN_30365</name>
</gene>
<keyword evidence="1" id="KW-0614">Plasmid</keyword>
<sequence>MTVIFADILGGLGLFFIGIKLIGSHLKQDDALTALDLVEREQGRLLNCLPAYLSAADMERTGELATPIPALLQGNRALAGQIATFITELINRQQDRLALDRMLNLQSRNRLIDDLREGVYELDGLLARTRPTAASGNQALESNITEALHFLLLALHLCPLCPGGASGLSR</sequence>
<reference evidence="1 2" key="1">
    <citation type="submission" date="2017-03" db="EMBL/GenBank/DDBJ databases">
        <title>Complete genome sequence of Candidatus 'Thiodictyon syntrophicum' sp. nov. strain Cad16T, a photolithoautotroph purple sulfur bacterium isolated from an alpine meromictic lake.</title>
        <authorList>
            <person name="Luedin S.M."/>
            <person name="Pothier J.F."/>
            <person name="Danza F."/>
            <person name="Storelli N."/>
            <person name="Wittwer M."/>
            <person name="Tonolla M."/>
        </authorList>
    </citation>
    <scope>NUCLEOTIDE SEQUENCE [LARGE SCALE GENOMIC DNA]</scope>
    <source>
        <strain evidence="1 2">Cad16T</strain>
        <plasmid evidence="2">Plasmid pts417</plasmid>
    </source>
</reference>
<dbReference type="RefSeq" id="WP_100922856.1">
    <property type="nucleotide sequence ID" value="NZ_CP020371.1"/>
</dbReference>
<name>A0A2K8UI58_9GAMM</name>
<dbReference type="EMBL" id="CP020371">
    <property type="protein sequence ID" value="AUB85217.1"/>
    <property type="molecule type" value="Genomic_DNA"/>
</dbReference>
<geneLocation type="plasmid" evidence="2">
    <name>pts417</name>
</geneLocation>
<protein>
    <submittedName>
        <fullName evidence="1">Uncharacterized protein</fullName>
    </submittedName>
</protein>
<dbReference type="Proteomes" id="UP000232638">
    <property type="component" value="Plasmid pTs417"/>
</dbReference>
<dbReference type="KEGG" id="tsy:THSYN_30365"/>
<accession>A0A2K8UI58</accession>
<proteinExistence type="predicted"/>
<evidence type="ECO:0000313" key="1">
    <source>
        <dbReference type="EMBL" id="AUB85217.1"/>
    </source>
</evidence>
<keyword evidence="2" id="KW-1185">Reference proteome</keyword>
<evidence type="ECO:0000313" key="2">
    <source>
        <dbReference type="Proteomes" id="UP000232638"/>
    </source>
</evidence>
<organism evidence="1 2">
    <name type="scientific">Candidatus Thiodictyon syntrophicum</name>
    <dbReference type="NCBI Taxonomy" id="1166950"/>
    <lineage>
        <taxon>Bacteria</taxon>
        <taxon>Pseudomonadati</taxon>
        <taxon>Pseudomonadota</taxon>
        <taxon>Gammaproteobacteria</taxon>
        <taxon>Chromatiales</taxon>
        <taxon>Chromatiaceae</taxon>
        <taxon>Thiodictyon</taxon>
    </lineage>
</organism>
<dbReference type="AlphaFoldDB" id="A0A2K8UI58"/>